<dbReference type="InterPro" id="IPR004087">
    <property type="entry name" value="KH_dom"/>
</dbReference>
<dbReference type="PROSITE" id="PS50823">
    <property type="entry name" value="KH_TYPE_2"/>
    <property type="match status" value="1"/>
</dbReference>
<evidence type="ECO:0000256" key="7">
    <source>
        <dbReference type="ARBA" id="ARBA00035257"/>
    </source>
</evidence>
<dbReference type="GO" id="GO:0022627">
    <property type="term" value="C:cytosolic small ribosomal subunit"/>
    <property type="evidence" value="ECO:0007669"/>
    <property type="project" value="TreeGrafter"/>
</dbReference>
<dbReference type="InterPro" id="IPR004044">
    <property type="entry name" value="KH_dom_type_2"/>
</dbReference>
<organism evidence="11 12">
    <name type="scientific">Candidatus Wirthbacteria bacterium CG2_30_54_11</name>
    <dbReference type="NCBI Taxonomy" id="1817892"/>
    <lineage>
        <taxon>Bacteria</taxon>
        <taxon>Candidatus Wirthbacteria</taxon>
    </lineage>
</organism>
<dbReference type="FunFam" id="3.30.300.20:FF:000001">
    <property type="entry name" value="30S ribosomal protein S3"/>
    <property type="match status" value="1"/>
</dbReference>
<evidence type="ECO:0000256" key="2">
    <source>
        <dbReference type="ARBA" id="ARBA00022730"/>
    </source>
</evidence>
<dbReference type="HAMAP" id="MF_01309_B">
    <property type="entry name" value="Ribosomal_uS3_B"/>
    <property type="match status" value="1"/>
</dbReference>
<dbReference type="SUPFAM" id="SSF54821">
    <property type="entry name" value="Ribosomal protein S3 C-terminal domain"/>
    <property type="match status" value="1"/>
</dbReference>
<protein>
    <recommendedName>
        <fullName evidence="7 8">Small ribosomal subunit protein uS3</fullName>
    </recommendedName>
</protein>
<dbReference type="InterPro" id="IPR018280">
    <property type="entry name" value="Ribosomal_uS3_CS"/>
</dbReference>
<dbReference type="InterPro" id="IPR005704">
    <property type="entry name" value="Ribosomal_uS3_bac-typ"/>
</dbReference>
<evidence type="ECO:0000256" key="6">
    <source>
        <dbReference type="ARBA" id="ARBA00024998"/>
    </source>
</evidence>
<dbReference type="STRING" id="1817892.AUK40_00050"/>
<dbReference type="PANTHER" id="PTHR11760">
    <property type="entry name" value="30S/40S RIBOSOMAL PROTEIN S3"/>
    <property type="match status" value="1"/>
</dbReference>
<reference evidence="11 12" key="1">
    <citation type="journal article" date="2016" name="Environ. Microbiol.">
        <title>Genomic resolution of a cold subsurface aquifer community provides metabolic insights for novel microbes adapted to high CO concentrations.</title>
        <authorList>
            <person name="Probst A.J."/>
            <person name="Castelle C.J."/>
            <person name="Singh A."/>
            <person name="Brown C.T."/>
            <person name="Anantharaman K."/>
            <person name="Sharon I."/>
            <person name="Hug L.A."/>
            <person name="Burstein D."/>
            <person name="Emerson J.B."/>
            <person name="Thomas B.C."/>
            <person name="Banfield J.F."/>
        </authorList>
    </citation>
    <scope>NUCLEOTIDE SEQUENCE [LARGE SCALE GENOMIC DNA]</scope>
    <source>
        <strain evidence="11">CG2_30_54_11</strain>
    </source>
</reference>
<dbReference type="PANTHER" id="PTHR11760:SF19">
    <property type="entry name" value="SMALL RIBOSOMAL SUBUNIT PROTEIN US3C"/>
    <property type="match status" value="1"/>
</dbReference>
<evidence type="ECO:0000256" key="3">
    <source>
        <dbReference type="ARBA" id="ARBA00022884"/>
    </source>
</evidence>
<dbReference type="Pfam" id="PF07650">
    <property type="entry name" value="KH_2"/>
    <property type="match status" value="1"/>
</dbReference>
<dbReference type="Pfam" id="PF00189">
    <property type="entry name" value="Ribosomal_S3_C"/>
    <property type="match status" value="1"/>
</dbReference>
<evidence type="ECO:0000256" key="9">
    <source>
        <dbReference type="RuleBase" id="RU003624"/>
    </source>
</evidence>
<evidence type="ECO:0000256" key="4">
    <source>
        <dbReference type="ARBA" id="ARBA00022980"/>
    </source>
</evidence>
<keyword evidence="3 8" id="KW-0694">RNA-binding</keyword>
<dbReference type="Proteomes" id="UP000183245">
    <property type="component" value="Unassembled WGS sequence"/>
</dbReference>
<comment type="caution">
    <text evidence="11">The sequence shown here is derived from an EMBL/GenBank/DDBJ whole genome shotgun (WGS) entry which is preliminary data.</text>
</comment>
<dbReference type="Gene3D" id="3.30.300.20">
    <property type="match status" value="1"/>
</dbReference>
<evidence type="ECO:0000256" key="8">
    <source>
        <dbReference type="HAMAP-Rule" id="MF_01309"/>
    </source>
</evidence>
<dbReference type="NCBIfam" id="TIGR01009">
    <property type="entry name" value="rpsC_bact"/>
    <property type="match status" value="1"/>
</dbReference>
<dbReference type="SUPFAM" id="SSF54814">
    <property type="entry name" value="Prokaryotic type KH domain (KH-domain type II)"/>
    <property type="match status" value="1"/>
</dbReference>
<dbReference type="PROSITE" id="PS00548">
    <property type="entry name" value="RIBOSOMAL_S3"/>
    <property type="match status" value="1"/>
</dbReference>
<dbReference type="InterPro" id="IPR057258">
    <property type="entry name" value="Ribosomal_uS3"/>
</dbReference>
<dbReference type="GO" id="GO:0003735">
    <property type="term" value="F:structural constituent of ribosome"/>
    <property type="evidence" value="ECO:0007669"/>
    <property type="project" value="InterPro"/>
</dbReference>
<dbReference type="EMBL" id="MNZT01000001">
    <property type="protein sequence ID" value="OIQ00552.1"/>
    <property type="molecule type" value="Genomic_DNA"/>
</dbReference>
<accession>A0A1J5J531</accession>
<dbReference type="InterPro" id="IPR001351">
    <property type="entry name" value="Ribosomal_uS3_C"/>
</dbReference>
<name>A0A1J5J531_9BACT</name>
<evidence type="ECO:0000256" key="5">
    <source>
        <dbReference type="ARBA" id="ARBA00023274"/>
    </source>
</evidence>
<feature type="domain" description="KH type-2" evidence="10">
    <location>
        <begin position="38"/>
        <end position="106"/>
    </location>
</feature>
<keyword evidence="4 8" id="KW-0689">Ribosomal protein</keyword>
<evidence type="ECO:0000313" key="11">
    <source>
        <dbReference type="EMBL" id="OIQ00552.1"/>
    </source>
</evidence>
<evidence type="ECO:0000313" key="12">
    <source>
        <dbReference type="Proteomes" id="UP000183245"/>
    </source>
</evidence>
<dbReference type="GO" id="GO:0006412">
    <property type="term" value="P:translation"/>
    <property type="evidence" value="ECO:0007669"/>
    <property type="project" value="UniProtKB-UniRule"/>
</dbReference>
<keyword evidence="2 8" id="KW-0699">rRNA-binding</keyword>
<dbReference type="GO" id="GO:0003729">
    <property type="term" value="F:mRNA binding"/>
    <property type="evidence" value="ECO:0007669"/>
    <property type="project" value="UniProtKB-UniRule"/>
</dbReference>
<evidence type="ECO:0000256" key="1">
    <source>
        <dbReference type="ARBA" id="ARBA00010761"/>
    </source>
</evidence>
<comment type="function">
    <text evidence="6 8">Binds the lower part of the 30S subunit head. Binds mRNA in the 70S ribosome, positioning it for translation.</text>
</comment>
<comment type="similarity">
    <text evidence="1 8 9">Belongs to the universal ribosomal protein uS3 family.</text>
</comment>
<dbReference type="AlphaFoldDB" id="A0A1J5J531"/>
<dbReference type="InterPro" id="IPR009019">
    <property type="entry name" value="KH_sf_prok-type"/>
</dbReference>
<comment type="subunit">
    <text evidence="8">Part of the 30S ribosomal subunit. Forms a tight complex with proteins S10 and S14.</text>
</comment>
<evidence type="ECO:0000259" key="10">
    <source>
        <dbReference type="PROSITE" id="PS50823"/>
    </source>
</evidence>
<proteinExistence type="inferred from homology"/>
<dbReference type="GO" id="GO:0019843">
    <property type="term" value="F:rRNA binding"/>
    <property type="evidence" value="ECO:0007669"/>
    <property type="project" value="UniProtKB-UniRule"/>
</dbReference>
<dbReference type="InterPro" id="IPR036419">
    <property type="entry name" value="Ribosomal_S3_C_sf"/>
</dbReference>
<dbReference type="CDD" id="cd02412">
    <property type="entry name" value="KH-II_30S_S3"/>
    <property type="match status" value="1"/>
</dbReference>
<dbReference type="SMART" id="SM00322">
    <property type="entry name" value="KH"/>
    <property type="match status" value="1"/>
</dbReference>
<dbReference type="InterPro" id="IPR015946">
    <property type="entry name" value="KH_dom-like_a/b"/>
</dbReference>
<gene>
    <name evidence="8" type="primary">rpsC</name>
    <name evidence="11" type="ORF">AUK40_00050</name>
</gene>
<sequence length="212" mass="23672">MGNKVNPNSLRLGINQTWKSKWFAEKNYQKYLLEDLKLRDHLEKKLAATGIDTIEIERSANMIHFVITVARPGLVIGKGGAGIEALNDELRLKTGAKVKVDIKEVDHPDLCARVIGDSIARQIEKRINYRRAMKQAIDKSMQAGAKGVKVRLSGRLNGAEIARSEWAREGAIPLHTLRSDINFARVASHTTYGCIGIKVWVYKGQKTNSVQL</sequence>
<dbReference type="Gene3D" id="3.30.1140.32">
    <property type="entry name" value="Ribosomal protein S3, C-terminal domain"/>
    <property type="match status" value="1"/>
</dbReference>
<keyword evidence="5 8" id="KW-0687">Ribonucleoprotein</keyword>